<dbReference type="Proteomes" id="UP000285060">
    <property type="component" value="Unassembled WGS sequence"/>
</dbReference>
<accession>A0A3R6YTI9</accession>
<dbReference type="VEuPathDB" id="FungiDB:H310_15358"/>
<feature type="region of interest" description="Disordered" evidence="1">
    <location>
        <begin position="192"/>
        <end position="222"/>
    </location>
</feature>
<dbReference type="PANTHER" id="PTHR33939">
    <property type="entry name" value="PROTEIN CBG22215"/>
    <property type="match status" value="1"/>
</dbReference>
<feature type="compositionally biased region" description="Acidic residues" evidence="1">
    <location>
        <begin position="201"/>
        <end position="211"/>
    </location>
</feature>
<keyword evidence="3" id="KW-1185">Reference proteome</keyword>
<sequence length="222" mass="24957">MVDGLDNSKLLSYEAFEGACKQPKAYHAMFNHAYFVGWLQRLLDDVAALQECNAIIVFDNAKCHKVLPDDPPAGSWTKARMMQACATYGIELDVNEYRSTLWAKWPWIADITSSSRRRITVTYNLSMIWSYVKGAVGLLYDTSTTFFDVCERFDHEFGRLPSSVIFDCIDHIDRKVVKMAAYLDSIDEAEDAAGTPYSSDSEIECDGDSCDDGTLGDYEGDE</sequence>
<reference evidence="2 3" key="1">
    <citation type="submission" date="2018-08" db="EMBL/GenBank/DDBJ databases">
        <title>Aphanomyces genome sequencing and annotation.</title>
        <authorList>
            <person name="Minardi D."/>
            <person name="Oidtmann B."/>
            <person name="Van Der Giezen M."/>
            <person name="Studholme D.J."/>
        </authorList>
    </citation>
    <scope>NUCLEOTIDE SEQUENCE [LARGE SCALE GENOMIC DNA]</scope>
    <source>
        <strain evidence="2 3">NJM0002</strain>
    </source>
</reference>
<dbReference type="AlphaFoldDB" id="A0A3R6YTI9"/>
<evidence type="ECO:0000256" key="1">
    <source>
        <dbReference type="SAM" id="MobiDB-lite"/>
    </source>
</evidence>
<organism evidence="2 3">
    <name type="scientific">Aphanomyces invadans</name>
    <dbReference type="NCBI Taxonomy" id="157072"/>
    <lineage>
        <taxon>Eukaryota</taxon>
        <taxon>Sar</taxon>
        <taxon>Stramenopiles</taxon>
        <taxon>Oomycota</taxon>
        <taxon>Saprolegniomycetes</taxon>
        <taxon>Saprolegniales</taxon>
        <taxon>Verrucalvaceae</taxon>
        <taxon>Aphanomyces</taxon>
    </lineage>
</organism>
<protein>
    <submittedName>
        <fullName evidence="2">Uncharacterized protein</fullName>
    </submittedName>
</protein>
<gene>
    <name evidence="2" type="ORF">DYB32_008687</name>
</gene>
<name>A0A3R6YTI9_9STRA</name>
<evidence type="ECO:0000313" key="3">
    <source>
        <dbReference type="Proteomes" id="UP000285060"/>
    </source>
</evidence>
<dbReference type="PANTHER" id="PTHR33939:SF1">
    <property type="entry name" value="DUF4371 DOMAIN-CONTAINING PROTEIN"/>
    <property type="match status" value="1"/>
</dbReference>
<comment type="caution">
    <text evidence="2">The sequence shown here is derived from an EMBL/GenBank/DDBJ whole genome shotgun (WGS) entry which is preliminary data.</text>
</comment>
<proteinExistence type="predicted"/>
<evidence type="ECO:0000313" key="2">
    <source>
        <dbReference type="EMBL" id="RHY24793.1"/>
    </source>
</evidence>
<dbReference type="EMBL" id="QUSY01001498">
    <property type="protein sequence ID" value="RHY24793.1"/>
    <property type="molecule type" value="Genomic_DNA"/>
</dbReference>